<accession>A0AA43QMA7</accession>
<feature type="modified residue" description="2',4',5'-topaquinone" evidence="8">
    <location>
        <position position="385"/>
    </location>
</feature>
<dbReference type="SUPFAM" id="SSF49998">
    <property type="entry name" value="Amine oxidase catalytic domain"/>
    <property type="match status" value="1"/>
</dbReference>
<dbReference type="InterPro" id="IPR036460">
    <property type="entry name" value="Cu_amine_oxidase_C_sf"/>
</dbReference>
<dbReference type="Gene3D" id="3.10.450.40">
    <property type="match status" value="1"/>
</dbReference>
<feature type="domain" description="Copper amine oxidase N2-terminal" evidence="12">
    <location>
        <begin position="92"/>
        <end position="152"/>
    </location>
</feature>
<evidence type="ECO:0000256" key="1">
    <source>
        <dbReference type="ARBA" id="ARBA00001935"/>
    </source>
</evidence>
<dbReference type="PANTHER" id="PTHR10638">
    <property type="entry name" value="COPPER AMINE OXIDASE"/>
    <property type="match status" value="1"/>
</dbReference>
<feature type="active site" description="Schiff-base intermediate with substrate; via topaquinone" evidence="7">
    <location>
        <position position="385"/>
    </location>
</feature>
<keyword evidence="3 9" id="KW-0479">Metal-binding</keyword>
<comment type="cofactor">
    <cofactor evidence="9">
        <name>Cu cation</name>
        <dbReference type="ChEBI" id="CHEBI:23378"/>
    </cofactor>
    <text evidence="9">Contains 1 topaquinone per subunit.</text>
</comment>
<keyword evidence="10" id="KW-0472">Membrane</keyword>
<dbReference type="GO" id="GO:0005507">
    <property type="term" value="F:copper ion binding"/>
    <property type="evidence" value="ECO:0007669"/>
    <property type="project" value="InterPro"/>
</dbReference>
<comment type="similarity">
    <text evidence="2 9">Belongs to the copper/topaquinone oxidase family.</text>
</comment>
<keyword evidence="5 9" id="KW-0560">Oxidoreductase</keyword>
<dbReference type="PANTHER" id="PTHR10638:SF20">
    <property type="entry name" value="AMINE OXIDASE"/>
    <property type="match status" value="1"/>
</dbReference>
<keyword evidence="10" id="KW-0812">Transmembrane</keyword>
<dbReference type="Pfam" id="PF02727">
    <property type="entry name" value="Cu_amine_oxidN2"/>
    <property type="match status" value="1"/>
</dbReference>
<dbReference type="Pfam" id="PF01179">
    <property type="entry name" value="Cu_amine_oxid"/>
    <property type="match status" value="1"/>
</dbReference>
<dbReference type="InterPro" id="IPR000269">
    <property type="entry name" value="Cu_amine_oxidase"/>
</dbReference>
<evidence type="ECO:0000256" key="9">
    <source>
        <dbReference type="RuleBase" id="RU000672"/>
    </source>
</evidence>
<dbReference type="GO" id="GO:0009308">
    <property type="term" value="P:amine metabolic process"/>
    <property type="evidence" value="ECO:0007669"/>
    <property type="project" value="UniProtKB-UniRule"/>
</dbReference>
<organism evidence="13 14">
    <name type="scientific">Ramalina farinacea</name>
    <dbReference type="NCBI Taxonomy" id="258253"/>
    <lineage>
        <taxon>Eukaryota</taxon>
        <taxon>Fungi</taxon>
        <taxon>Dikarya</taxon>
        <taxon>Ascomycota</taxon>
        <taxon>Pezizomycotina</taxon>
        <taxon>Lecanoromycetes</taxon>
        <taxon>OSLEUM clade</taxon>
        <taxon>Lecanoromycetidae</taxon>
        <taxon>Lecanorales</taxon>
        <taxon>Lecanorineae</taxon>
        <taxon>Ramalinaceae</taxon>
        <taxon>Ramalina</taxon>
    </lineage>
</organism>
<evidence type="ECO:0000256" key="8">
    <source>
        <dbReference type="PIRSR" id="PIRSR600269-51"/>
    </source>
</evidence>
<reference evidence="13" key="1">
    <citation type="journal article" date="2023" name="Genome Biol. Evol.">
        <title>First Whole Genome Sequence and Flow Cytometry Genome Size Data for the Lichen-Forming Fungus Ramalina farinacea (Ascomycota).</title>
        <authorList>
            <person name="Llewellyn T."/>
            <person name="Mian S."/>
            <person name="Hill R."/>
            <person name="Leitch I.J."/>
            <person name="Gaya E."/>
        </authorList>
    </citation>
    <scope>NUCLEOTIDE SEQUENCE</scope>
    <source>
        <strain evidence="13">LIQ254RAFAR</strain>
    </source>
</reference>
<comment type="caution">
    <text evidence="13">The sequence shown here is derived from an EMBL/GenBank/DDBJ whole genome shotgun (WGS) entry which is preliminary data.</text>
</comment>
<protein>
    <recommendedName>
        <fullName evidence="9">Amine oxidase</fullName>
        <ecNumber evidence="9">1.4.3.-</ecNumber>
    </recommendedName>
</protein>
<feature type="active site" description="Proton acceptor" evidence="7">
    <location>
        <position position="312"/>
    </location>
</feature>
<keyword evidence="10" id="KW-1133">Transmembrane helix</keyword>
<evidence type="ECO:0000256" key="10">
    <source>
        <dbReference type="SAM" id="Phobius"/>
    </source>
</evidence>
<evidence type="ECO:0000259" key="11">
    <source>
        <dbReference type="Pfam" id="PF01179"/>
    </source>
</evidence>
<dbReference type="InterPro" id="IPR016182">
    <property type="entry name" value="Cu_amine_oxidase_N-reg"/>
</dbReference>
<dbReference type="AlphaFoldDB" id="A0AA43QMA7"/>
<evidence type="ECO:0000259" key="12">
    <source>
        <dbReference type="Pfam" id="PF02727"/>
    </source>
</evidence>
<gene>
    <name evidence="13" type="primary">AOC1</name>
    <name evidence="13" type="ORF">OHK93_007243</name>
</gene>
<evidence type="ECO:0000256" key="4">
    <source>
        <dbReference type="ARBA" id="ARBA00022772"/>
    </source>
</evidence>
<evidence type="ECO:0000256" key="6">
    <source>
        <dbReference type="ARBA" id="ARBA00023008"/>
    </source>
</evidence>
<evidence type="ECO:0000256" key="5">
    <source>
        <dbReference type="ARBA" id="ARBA00023002"/>
    </source>
</evidence>
<dbReference type="EMBL" id="JAPUFD010000006">
    <property type="protein sequence ID" value="MDI1487969.1"/>
    <property type="molecule type" value="Genomic_DNA"/>
</dbReference>
<dbReference type="Gene3D" id="2.70.98.20">
    <property type="entry name" value="Copper amine oxidase, catalytic domain"/>
    <property type="match status" value="1"/>
</dbReference>
<evidence type="ECO:0000256" key="3">
    <source>
        <dbReference type="ARBA" id="ARBA00022723"/>
    </source>
</evidence>
<dbReference type="InterPro" id="IPR015800">
    <property type="entry name" value="Cu_amine_oxidase_N2"/>
</dbReference>
<comment type="cofactor">
    <cofactor evidence="1">
        <name>Cu cation</name>
        <dbReference type="ChEBI" id="CHEBI:23378"/>
    </cofactor>
</comment>
<dbReference type="GO" id="GO:0048038">
    <property type="term" value="F:quinone binding"/>
    <property type="evidence" value="ECO:0007669"/>
    <property type="project" value="InterPro"/>
</dbReference>
<keyword evidence="6 9" id="KW-0186">Copper</keyword>
<evidence type="ECO:0000313" key="14">
    <source>
        <dbReference type="Proteomes" id="UP001161017"/>
    </source>
</evidence>
<evidence type="ECO:0000256" key="2">
    <source>
        <dbReference type="ARBA" id="ARBA00007983"/>
    </source>
</evidence>
<proteinExistence type="inferred from homology"/>
<dbReference type="EC" id="1.4.3.-" evidence="9"/>
<feature type="transmembrane region" description="Helical" evidence="10">
    <location>
        <begin position="12"/>
        <end position="31"/>
    </location>
</feature>
<comment type="PTM">
    <text evidence="8 9">Topaquinone (TPQ) is generated by copper-dependent autoxidation of a specific tyrosyl residue.</text>
</comment>
<feature type="domain" description="Copper amine oxidase catalytic" evidence="11">
    <location>
        <begin position="247"/>
        <end position="592"/>
    </location>
</feature>
<evidence type="ECO:0000313" key="13">
    <source>
        <dbReference type="EMBL" id="MDI1487969.1"/>
    </source>
</evidence>
<dbReference type="InterPro" id="IPR015798">
    <property type="entry name" value="Cu_amine_oxidase_C"/>
</dbReference>
<dbReference type="Proteomes" id="UP001161017">
    <property type="component" value="Unassembled WGS sequence"/>
</dbReference>
<evidence type="ECO:0000256" key="7">
    <source>
        <dbReference type="PIRSR" id="PIRSR600269-50"/>
    </source>
</evidence>
<keyword evidence="4 7" id="KW-0801">TPQ</keyword>
<keyword evidence="14" id="KW-1185">Reference proteome</keyword>
<name>A0AA43QMA7_9LECA</name>
<sequence length="592" mass="66925">MSLQAALTKHVVFAIILIVIFFLSLVAFFDISRKYSGELREPELYHSKNSASYTEPRKNVWADLSVLETRQLLYYLYNEPNDLNITAPGQSNPFQNYVLSTELLRPNKTQALNYIDDGTSTKPPRWAHVVIFNGAGTQATLDEYMVGPLPPTRDCEIRPLTFYHNSGRSSSPNLVPDSTSLRDWPHAIADEISDITQSILGSVINAGNRSDPDGLEIGFRDPWIDENGNTVSTPAEPVSKSLPKHTYTLDRENQFVSWMGFEFYMAFSAVTGVTLYDIRFNGERILYELGLQEALSHYAGSDPVQGAAKYLDSFWGMGAKMFELVQEYMDIQYSLRSRMYKHRNAICLFEYTADYPLQRHTTDSYTSISKNTYLVLRTVAVVGNYDYTIDYVFYLDGSLEVKFRASGFIQGAYYVPGLSEEYGHRVHSQFASSLHDHVINFKADFDILGERNSLVSVEIEPTTVEYPWSPNEKRKTMKLNRRTVEKEVGISWPANSASHLVVVNNESANSWGEKPGYRIMPGSGIGAPAHLTFQGSETLGRAAEWAQKDLWVSRHKDTEARSSTPTSNFVADDPMIDFEKFIDGENVVQEDL</sequence>
<dbReference type="GO" id="GO:0008131">
    <property type="term" value="F:primary methylamine oxidase activity"/>
    <property type="evidence" value="ECO:0007669"/>
    <property type="project" value="InterPro"/>
</dbReference>
<dbReference type="GO" id="GO:0005886">
    <property type="term" value="C:plasma membrane"/>
    <property type="evidence" value="ECO:0007669"/>
    <property type="project" value="TreeGrafter"/>
</dbReference>
<dbReference type="SUPFAM" id="SSF54416">
    <property type="entry name" value="Amine oxidase N-terminal region"/>
    <property type="match status" value="1"/>
</dbReference>